<keyword evidence="2" id="KW-1185">Reference proteome</keyword>
<dbReference type="Proteomes" id="UP000289340">
    <property type="component" value="Chromosome 17"/>
</dbReference>
<sequence length="101" mass="11277">MLSVLCLFPTLTIKPCRHRTSVKPAPQGGGAVAHHCDGPPLPLMGILDEEQEREGEQSTVMRSRLVALVGVIDWFYDALRDWSLFQALEGKVVFRCGSQRR</sequence>
<gene>
    <name evidence="1" type="ORF">D0Y65_046905</name>
</gene>
<evidence type="ECO:0000313" key="1">
    <source>
        <dbReference type="EMBL" id="RZB58527.1"/>
    </source>
</evidence>
<proteinExistence type="predicted"/>
<dbReference type="EMBL" id="QZWG01000017">
    <property type="protein sequence ID" value="RZB58527.1"/>
    <property type="molecule type" value="Genomic_DNA"/>
</dbReference>
<comment type="caution">
    <text evidence="1">The sequence shown here is derived from an EMBL/GenBank/DDBJ whole genome shotgun (WGS) entry which is preliminary data.</text>
</comment>
<dbReference type="AlphaFoldDB" id="A0A445GBC9"/>
<reference evidence="1 2" key="1">
    <citation type="submission" date="2018-09" db="EMBL/GenBank/DDBJ databases">
        <title>A high-quality reference genome of wild soybean provides a powerful tool to mine soybean genomes.</title>
        <authorList>
            <person name="Xie M."/>
            <person name="Chung C.Y.L."/>
            <person name="Li M.-W."/>
            <person name="Wong F.-L."/>
            <person name="Chan T.-F."/>
            <person name="Lam H.-M."/>
        </authorList>
    </citation>
    <scope>NUCLEOTIDE SEQUENCE [LARGE SCALE GENOMIC DNA]</scope>
    <source>
        <strain evidence="2">cv. W05</strain>
        <tissue evidence="1">Hypocotyl of etiolated seedlings</tissue>
    </source>
</reference>
<name>A0A445GBC9_GLYSO</name>
<evidence type="ECO:0000313" key="2">
    <source>
        <dbReference type="Proteomes" id="UP000289340"/>
    </source>
</evidence>
<organism evidence="1 2">
    <name type="scientific">Glycine soja</name>
    <name type="common">Wild soybean</name>
    <dbReference type="NCBI Taxonomy" id="3848"/>
    <lineage>
        <taxon>Eukaryota</taxon>
        <taxon>Viridiplantae</taxon>
        <taxon>Streptophyta</taxon>
        <taxon>Embryophyta</taxon>
        <taxon>Tracheophyta</taxon>
        <taxon>Spermatophyta</taxon>
        <taxon>Magnoliopsida</taxon>
        <taxon>eudicotyledons</taxon>
        <taxon>Gunneridae</taxon>
        <taxon>Pentapetalae</taxon>
        <taxon>rosids</taxon>
        <taxon>fabids</taxon>
        <taxon>Fabales</taxon>
        <taxon>Fabaceae</taxon>
        <taxon>Papilionoideae</taxon>
        <taxon>50 kb inversion clade</taxon>
        <taxon>NPAAA clade</taxon>
        <taxon>indigoferoid/millettioid clade</taxon>
        <taxon>Phaseoleae</taxon>
        <taxon>Glycine</taxon>
        <taxon>Glycine subgen. Soja</taxon>
    </lineage>
</organism>
<accession>A0A445GBC9</accession>
<protein>
    <submittedName>
        <fullName evidence="1">Uncharacterized protein</fullName>
    </submittedName>
</protein>